<dbReference type="OrthoDB" id="62952at2759"/>
<accession>A0A8H3IRA0</accession>
<protein>
    <submittedName>
        <fullName evidence="1">Uncharacterized protein</fullName>
    </submittedName>
</protein>
<keyword evidence="2" id="KW-1185">Reference proteome</keyword>
<dbReference type="AlphaFoldDB" id="A0A8H3IRA0"/>
<organism evidence="1 2">
    <name type="scientific">Imshaugia aleurites</name>
    <dbReference type="NCBI Taxonomy" id="172621"/>
    <lineage>
        <taxon>Eukaryota</taxon>
        <taxon>Fungi</taxon>
        <taxon>Dikarya</taxon>
        <taxon>Ascomycota</taxon>
        <taxon>Pezizomycotina</taxon>
        <taxon>Lecanoromycetes</taxon>
        <taxon>OSLEUM clade</taxon>
        <taxon>Lecanoromycetidae</taxon>
        <taxon>Lecanorales</taxon>
        <taxon>Lecanorineae</taxon>
        <taxon>Parmeliaceae</taxon>
        <taxon>Imshaugia</taxon>
    </lineage>
</organism>
<gene>
    <name evidence="1" type="ORF">IMSHALPRED_011112</name>
</gene>
<dbReference type="EMBL" id="CAJPDT010000099">
    <property type="protein sequence ID" value="CAF9937372.1"/>
    <property type="molecule type" value="Genomic_DNA"/>
</dbReference>
<dbReference type="Proteomes" id="UP000664534">
    <property type="component" value="Unassembled WGS sequence"/>
</dbReference>
<sequence>MDLAVVKQNENAEAFIKGTATEHPQMTLELVVKDPHTMLSNLITEFAHHCPKLRTLTIHLLINRHGKHFHQDFAADLSADNATGSALRQLWPRLDSLSILTLGPSLHETLPNLRLSIAEDKHWSGKCWANDGWFDQPESGFDPTYDFLKLEWPYLTLPSWAQAYVYTAISHSDRSARPPLKSDYIWKWTCQKGSKEGDRLDSSPAASQVLELEKERSMNRGHNQDC</sequence>
<reference evidence="1" key="1">
    <citation type="submission" date="2021-03" db="EMBL/GenBank/DDBJ databases">
        <authorList>
            <person name="Tagirdzhanova G."/>
        </authorList>
    </citation>
    <scope>NUCLEOTIDE SEQUENCE</scope>
</reference>
<evidence type="ECO:0000313" key="2">
    <source>
        <dbReference type="Proteomes" id="UP000664534"/>
    </source>
</evidence>
<comment type="caution">
    <text evidence="1">The sequence shown here is derived from an EMBL/GenBank/DDBJ whole genome shotgun (WGS) entry which is preliminary data.</text>
</comment>
<name>A0A8H3IRA0_9LECA</name>
<evidence type="ECO:0000313" key="1">
    <source>
        <dbReference type="EMBL" id="CAF9937372.1"/>
    </source>
</evidence>
<proteinExistence type="predicted"/>